<evidence type="ECO:0000259" key="2">
    <source>
        <dbReference type="PROSITE" id="PS50404"/>
    </source>
</evidence>
<feature type="signal peptide" evidence="1">
    <location>
        <begin position="1"/>
        <end position="20"/>
    </location>
</feature>
<feature type="chain" id="PRO_5005186933" description="Glutathione transferase" evidence="1">
    <location>
        <begin position="21"/>
        <end position="289"/>
    </location>
</feature>
<dbReference type="SUPFAM" id="SSF52833">
    <property type="entry name" value="Thioredoxin-like"/>
    <property type="match status" value="1"/>
</dbReference>
<dbReference type="PROSITE" id="PS50404">
    <property type="entry name" value="GST_NTER"/>
    <property type="match status" value="1"/>
</dbReference>
<dbReference type="AlphaFoldDB" id="A0A0G4EBN7"/>
<dbReference type="PROSITE" id="PS50405">
    <property type="entry name" value="GST_CTER"/>
    <property type="match status" value="1"/>
</dbReference>
<dbReference type="InterPro" id="IPR036249">
    <property type="entry name" value="Thioredoxin-like_sf"/>
</dbReference>
<dbReference type="VEuPathDB" id="CryptoDB:Vbra_11089"/>
<dbReference type="InterPro" id="IPR050983">
    <property type="entry name" value="GST_Omega/HSP26"/>
</dbReference>
<accession>A0A0G4EBN7</accession>
<dbReference type="EMBL" id="CDMY01000098">
    <property type="protein sequence ID" value="CEL92705.1"/>
    <property type="molecule type" value="Genomic_DNA"/>
</dbReference>
<gene>
    <name evidence="4" type="ORF">Vbra_11089</name>
</gene>
<dbReference type="CDD" id="cd00299">
    <property type="entry name" value="GST_C_family"/>
    <property type="match status" value="1"/>
</dbReference>
<dbReference type="InterPro" id="IPR040079">
    <property type="entry name" value="Glutathione_S-Trfase"/>
</dbReference>
<name>A0A0G4EBN7_VITBC</name>
<keyword evidence="5" id="KW-1185">Reference proteome</keyword>
<feature type="domain" description="GST C-terminal" evidence="3">
    <location>
        <begin position="144"/>
        <end position="276"/>
    </location>
</feature>
<dbReference type="InterPro" id="IPR004045">
    <property type="entry name" value="Glutathione_S-Trfase_N"/>
</dbReference>
<dbReference type="SFLD" id="SFLDG00358">
    <property type="entry name" value="Main_(cytGST)"/>
    <property type="match status" value="1"/>
</dbReference>
<dbReference type="CDD" id="cd00570">
    <property type="entry name" value="GST_N_family"/>
    <property type="match status" value="1"/>
</dbReference>
<protein>
    <recommendedName>
        <fullName evidence="6">Glutathione transferase</fullName>
    </recommendedName>
</protein>
<keyword evidence="1" id="KW-0732">Signal</keyword>
<evidence type="ECO:0000313" key="5">
    <source>
        <dbReference type="Proteomes" id="UP000041254"/>
    </source>
</evidence>
<evidence type="ECO:0008006" key="6">
    <source>
        <dbReference type="Google" id="ProtNLM"/>
    </source>
</evidence>
<dbReference type="STRING" id="1169540.A0A0G4EBN7"/>
<dbReference type="SUPFAM" id="SSF47616">
    <property type="entry name" value="GST C-terminal domain-like"/>
    <property type="match status" value="1"/>
</dbReference>
<dbReference type="InterPro" id="IPR010987">
    <property type="entry name" value="Glutathione-S-Trfase_C-like"/>
</dbReference>
<dbReference type="InterPro" id="IPR036282">
    <property type="entry name" value="Glutathione-S-Trfase_C_sf"/>
</dbReference>
<organism evidence="4 5">
    <name type="scientific">Vitrella brassicaformis (strain CCMP3155)</name>
    <dbReference type="NCBI Taxonomy" id="1169540"/>
    <lineage>
        <taxon>Eukaryota</taxon>
        <taxon>Sar</taxon>
        <taxon>Alveolata</taxon>
        <taxon>Colpodellida</taxon>
        <taxon>Vitrellaceae</taxon>
        <taxon>Vitrella</taxon>
    </lineage>
</organism>
<dbReference type="PANTHER" id="PTHR43968">
    <property type="match status" value="1"/>
</dbReference>
<dbReference type="Gene3D" id="1.20.1050.10">
    <property type="match status" value="1"/>
</dbReference>
<dbReference type="Pfam" id="PF13410">
    <property type="entry name" value="GST_C_2"/>
    <property type="match status" value="1"/>
</dbReference>
<dbReference type="Pfam" id="PF13409">
    <property type="entry name" value="GST_N_2"/>
    <property type="match status" value="1"/>
</dbReference>
<dbReference type="PhylomeDB" id="A0A0G4EBN7"/>
<dbReference type="InParanoid" id="A0A0G4EBN7"/>
<reference evidence="4 5" key="1">
    <citation type="submission" date="2014-11" db="EMBL/GenBank/DDBJ databases">
        <authorList>
            <person name="Zhu J."/>
            <person name="Qi W."/>
            <person name="Song R."/>
        </authorList>
    </citation>
    <scope>NUCLEOTIDE SEQUENCE [LARGE SCALE GENOMIC DNA]</scope>
</reference>
<feature type="domain" description="GST N-terminal" evidence="2">
    <location>
        <begin position="60"/>
        <end position="140"/>
    </location>
</feature>
<dbReference type="Gene3D" id="3.40.30.10">
    <property type="entry name" value="Glutaredoxin"/>
    <property type="match status" value="1"/>
</dbReference>
<dbReference type="SFLD" id="SFLDS00019">
    <property type="entry name" value="Glutathione_Transferase_(cytos"/>
    <property type="match status" value="1"/>
</dbReference>
<evidence type="ECO:0000313" key="4">
    <source>
        <dbReference type="EMBL" id="CEL92705.1"/>
    </source>
</evidence>
<dbReference type="Proteomes" id="UP000041254">
    <property type="component" value="Unassembled WGS sequence"/>
</dbReference>
<proteinExistence type="predicted"/>
<dbReference type="PANTHER" id="PTHR43968:SF6">
    <property type="entry name" value="GLUTATHIONE S-TRANSFERASE OMEGA"/>
    <property type="match status" value="1"/>
</dbReference>
<dbReference type="GO" id="GO:0005737">
    <property type="term" value="C:cytoplasm"/>
    <property type="evidence" value="ECO:0007669"/>
    <property type="project" value="TreeGrafter"/>
</dbReference>
<dbReference type="OMA" id="WYTDYSP"/>
<dbReference type="OrthoDB" id="4951845at2759"/>
<sequence length="289" mass="32627">MMGGFASLVVISVLIIACDAIGRRSQPAAAALKPPATVAAPAPAAAVESNSDQRELKSLPQLKFYTNGRCPYAQRTWIVLKELGVPYEHKDVVLGKDNKEAWFKQMNPNGKVPVVQYFDDVVYESNVCNEYLAETFQSSLMPADLQQRARMRIVMQRVDAFVKAFYLYLSCNKPKKEAMLKQKLMDEIAFLEMMLKANASKSSWFVGDKMTLADIALFPFVERAAATHGAFKKVGWEELLKGSRAFLAWYKKMLTVKSVQETMGKKEQFVEMYKGMLKNQYFQRALATV</sequence>
<evidence type="ECO:0000256" key="1">
    <source>
        <dbReference type="SAM" id="SignalP"/>
    </source>
</evidence>
<evidence type="ECO:0000259" key="3">
    <source>
        <dbReference type="PROSITE" id="PS50405"/>
    </source>
</evidence>